<dbReference type="Gene3D" id="3.30.420.40">
    <property type="match status" value="2"/>
</dbReference>
<dbReference type="InterPro" id="IPR036388">
    <property type="entry name" value="WH-like_DNA-bd_sf"/>
</dbReference>
<dbReference type="PANTHER" id="PTHR18964">
    <property type="entry name" value="ROK (REPRESSOR, ORF, KINASE) FAMILY"/>
    <property type="match status" value="1"/>
</dbReference>
<name>A0AAE2RRI5_CLOBE</name>
<dbReference type="SUPFAM" id="SSF46785">
    <property type="entry name" value="Winged helix' DNA-binding domain"/>
    <property type="match status" value="1"/>
</dbReference>
<keyword evidence="3" id="KW-0119">Carbohydrate metabolism</keyword>
<dbReference type="Proteomes" id="UP000631418">
    <property type="component" value="Unassembled WGS sequence"/>
</dbReference>
<dbReference type="Pfam" id="PF00480">
    <property type="entry name" value="ROK"/>
    <property type="match status" value="1"/>
</dbReference>
<evidence type="ECO:0000313" key="5">
    <source>
        <dbReference type="Proteomes" id="UP000631418"/>
    </source>
</evidence>
<dbReference type="Pfam" id="PF13412">
    <property type="entry name" value="HTH_24"/>
    <property type="match status" value="1"/>
</dbReference>
<dbReference type="InterPro" id="IPR000600">
    <property type="entry name" value="ROK"/>
</dbReference>
<keyword evidence="3" id="KW-0859">Xylose metabolism</keyword>
<evidence type="ECO:0000256" key="3">
    <source>
        <dbReference type="ARBA" id="ARBA00022629"/>
    </source>
</evidence>
<comment type="similarity">
    <text evidence="2">Belongs to the ROK (NagC/XylR) family.</text>
</comment>
<dbReference type="SUPFAM" id="SSF53067">
    <property type="entry name" value="Actin-like ATPase domain"/>
    <property type="match status" value="1"/>
</dbReference>
<evidence type="ECO:0000256" key="2">
    <source>
        <dbReference type="ARBA" id="ARBA00006479"/>
    </source>
</evidence>
<evidence type="ECO:0000313" key="4">
    <source>
        <dbReference type="EMBL" id="MBF7810223.1"/>
    </source>
</evidence>
<dbReference type="GO" id="GO:0042732">
    <property type="term" value="P:D-xylose metabolic process"/>
    <property type="evidence" value="ECO:0007669"/>
    <property type="project" value="UniProtKB-KW"/>
</dbReference>
<comment type="caution">
    <text evidence="4">The sequence shown here is derived from an EMBL/GenBank/DDBJ whole genome shotgun (WGS) entry which is preliminary data.</text>
</comment>
<reference evidence="4" key="1">
    <citation type="submission" date="2020-11" db="EMBL/GenBank/DDBJ databases">
        <authorList>
            <person name="Thieme N."/>
            <person name="Liebl W."/>
            <person name="Zverlov V."/>
        </authorList>
    </citation>
    <scope>NUCLEOTIDE SEQUENCE</scope>
    <source>
        <strain evidence="4">NT08</strain>
    </source>
</reference>
<sequence>MRKGASFLEAYKSFESLNDRCRYIFRVIQENGPISKNELANITKIKLTTLNRDLKILIEEKIIVESDIGESTGGRKPSLYDVNHSEFYIIGIDISRIYTRIVITNLKLRIIEEKLLSHEYDMDTISEIIPNVIKECCMKLKIQKASIVGIGIGIVGGFNSDQLKDELKREFDTIICIDNGANAAVIGEYNFGIGKGKKNIAYINCGVGIRTGIISSGVLIRTINNVEDAFGHMVVDADGELCSCGNYGCIESYVSIPNITKKFIDEIKENESSLLKKNLNDINYIDVCDLGERENEEAMGIIKDSALYFGIGLSNYIKLFNPELIILSGPLIQQSKLFYETTKEIALQKCHIKNNNIQFIRGGYFEDKSIAVGACAMVIQKIQNEKIRK</sequence>
<accession>A0AAE2RRI5</accession>
<gene>
    <name evidence="4" type="ORF">IS491_16420</name>
</gene>
<protein>
    <submittedName>
        <fullName evidence="4">ROK family transcriptional regulator</fullName>
    </submittedName>
</protein>
<dbReference type="InterPro" id="IPR036390">
    <property type="entry name" value="WH_DNA-bd_sf"/>
</dbReference>
<dbReference type="AlphaFoldDB" id="A0AAE2RRI5"/>
<evidence type="ECO:0000256" key="1">
    <source>
        <dbReference type="ARBA" id="ARBA00002486"/>
    </source>
</evidence>
<dbReference type="Gene3D" id="1.10.10.10">
    <property type="entry name" value="Winged helix-like DNA-binding domain superfamily/Winged helix DNA-binding domain"/>
    <property type="match status" value="1"/>
</dbReference>
<dbReference type="PANTHER" id="PTHR18964:SF149">
    <property type="entry name" value="BIFUNCTIONAL UDP-N-ACETYLGLUCOSAMINE 2-EPIMERASE_N-ACETYLMANNOSAMINE KINASE"/>
    <property type="match status" value="1"/>
</dbReference>
<comment type="function">
    <text evidence="1">Transcriptional repressor of xylose-utilizing enzymes.</text>
</comment>
<dbReference type="InterPro" id="IPR043129">
    <property type="entry name" value="ATPase_NBD"/>
</dbReference>
<organism evidence="4 5">
    <name type="scientific">Clostridium beijerinckii</name>
    <name type="common">Clostridium MP</name>
    <dbReference type="NCBI Taxonomy" id="1520"/>
    <lineage>
        <taxon>Bacteria</taxon>
        <taxon>Bacillati</taxon>
        <taxon>Bacillota</taxon>
        <taxon>Clostridia</taxon>
        <taxon>Eubacteriales</taxon>
        <taxon>Clostridiaceae</taxon>
        <taxon>Clostridium</taxon>
    </lineage>
</organism>
<proteinExistence type="inferred from homology"/>
<dbReference type="EMBL" id="JADOEF010000001">
    <property type="protein sequence ID" value="MBF7810223.1"/>
    <property type="molecule type" value="Genomic_DNA"/>
</dbReference>